<dbReference type="Gene3D" id="3.30.450.150">
    <property type="entry name" value="Haem-degrading domain"/>
    <property type="match status" value="1"/>
</dbReference>
<dbReference type="GO" id="GO:0006620">
    <property type="term" value="P:post-translational protein targeting to endoplasmic reticulum membrane"/>
    <property type="evidence" value="ECO:0007669"/>
    <property type="project" value="TreeGrafter"/>
</dbReference>
<dbReference type="InterPro" id="IPR010371">
    <property type="entry name" value="YBR137W-like"/>
</dbReference>
<evidence type="ECO:0000313" key="2">
    <source>
        <dbReference type="Proteomes" id="UP000028701"/>
    </source>
</evidence>
<dbReference type="NCBIfam" id="NF002696">
    <property type="entry name" value="PRK02487.1-5"/>
    <property type="match status" value="1"/>
</dbReference>
<dbReference type="SUPFAM" id="SSF143744">
    <property type="entry name" value="GlcG-like"/>
    <property type="match status" value="1"/>
</dbReference>
<dbReference type="GO" id="GO:0072380">
    <property type="term" value="C:TRC complex"/>
    <property type="evidence" value="ECO:0007669"/>
    <property type="project" value="TreeGrafter"/>
</dbReference>
<reference evidence="1 2" key="1">
    <citation type="submission" date="2014-08" db="EMBL/GenBank/DDBJ databases">
        <title>Whole genome shotgun sequence of Rhizobium rubi NBRC 13261.</title>
        <authorList>
            <person name="Katano-Makiyama Y."/>
            <person name="Hosoyama A."/>
            <person name="Hashimoto M."/>
            <person name="Hosoyama Y."/>
            <person name="Noguchi M."/>
            <person name="Tsuchikane K."/>
            <person name="Uohara A."/>
            <person name="Ohji S."/>
            <person name="Ichikawa N."/>
            <person name="Kimura A."/>
            <person name="Yamazoe A."/>
            <person name="Fujita N."/>
        </authorList>
    </citation>
    <scope>NUCLEOTIDE SEQUENCE [LARGE SCALE GENOMIC DNA]</scope>
    <source>
        <strain evidence="1 2">NBRC 13261</strain>
    </source>
</reference>
<protein>
    <recommendedName>
        <fullName evidence="3">Heme-degrading domain-containing protein</fullName>
    </recommendedName>
</protein>
<dbReference type="EMBL" id="BBJU01000030">
    <property type="protein sequence ID" value="GAK73034.1"/>
    <property type="molecule type" value="Genomic_DNA"/>
</dbReference>
<dbReference type="Proteomes" id="UP000028701">
    <property type="component" value="Unassembled WGS sequence"/>
</dbReference>
<comment type="caution">
    <text evidence="1">The sequence shown here is derived from an EMBL/GenBank/DDBJ whole genome shotgun (WGS) entry which is preliminary data.</text>
</comment>
<proteinExistence type="predicted"/>
<dbReference type="AlphaFoldDB" id="A0A081D288"/>
<dbReference type="PANTHER" id="PTHR28255:SF1">
    <property type="entry name" value="UPF0303 PROTEIN YBR137W"/>
    <property type="match status" value="1"/>
</dbReference>
<dbReference type="Pfam" id="PF03928">
    <property type="entry name" value="HbpS-like"/>
    <property type="match status" value="1"/>
</dbReference>
<gene>
    <name evidence="1" type="ORF">RRU01S_30_00320</name>
</gene>
<dbReference type="PANTHER" id="PTHR28255">
    <property type="match status" value="1"/>
</dbReference>
<organism evidence="1 2">
    <name type="scientific">Agrobacterium rubi TR3 = NBRC 13261</name>
    <dbReference type="NCBI Taxonomy" id="1368415"/>
    <lineage>
        <taxon>Bacteria</taxon>
        <taxon>Pseudomonadati</taxon>
        <taxon>Pseudomonadota</taxon>
        <taxon>Alphaproteobacteria</taxon>
        <taxon>Hyphomicrobiales</taxon>
        <taxon>Rhizobiaceae</taxon>
        <taxon>Rhizobium/Agrobacterium group</taxon>
        <taxon>Agrobacterium</taxon>
    </lineage>
</organism>
<dbReference type="InterPro" id="IPR038084">
    <property type="entry name" value="PduO/GlcC-like_sf"/>
</dbReference>
<dbReference type="PIRSF" id="PIRSF008757">
    <property type="entry name" value="UCP008757"/>
    <property type="match status" value="1"/>
</dbReference>
<accession>A0A081D288</accession>
<dbReference type="eggNOG" id="COG4702">
    <property type="taxonomic scope" value="Bacteria"/>
</dbReference>
<evidence type="ECO:0008006" key="3">
    <source>
        <dbReference type="Google" id="ProtNLM"/>
    </source>
</evidence>
<name>A0A081D288_9HYPH</name>
<evidence type="ECO:0000313" key="1">
    <source>
        <dbReference type="EMBL" id="GAK73034.1"/>
    </source>
</evidence>
<dbReference type="InterPro" id="IPR005624">
    <property type="entry name" value="PduO/GlcC-like"/>
</dbReference>
<sequence>MDEEQTMVIQTPTLEIVKAEEDALQLDSFNYDFAWKLGSHIRENAAALKLPVAIEVRHGVDVVFASLLPGATIDNFGWTSRKCAVVHRFHRSSLRVRLQAEAGDYDFNAKFGLPSAQFVASGGGFPLTLRGGTLIGSVAVSGLPDVEDHALITASLKELL</sequence>